<evidence type="ECO:0000313" key="14">
    <source>
        <dbReference type="EMBL" id="RWR19790.1"/>
    </source>
</evidence>
<dbReference type="PANTHER" id="PTHR11661:SF1">
    <property type="entry name" value="LARGE RIBOSOMAL SUBUNIT PROTEIN UL11M"/>
    <property type="match status" value="1"/>
</dbReference>
<evidence type="ECO:0000313" key="18">
    <source>
        <dbReference type="Proteomes" id="UP000285710"/>
    </source>
</evidence>
<evidence type="ECO:0000313" key="13">
    <source>
        <dbReference type="EMBL" id="RWR13701.1"/>
    </source>
</evidence>
<evidence type="ECO:0000313" key="15">
    <source>
        <dbReference type="EMBL" id="RWR33459.1"/>
    </source>
</evidence>
<dbReference type="EMBL" id="SAUZ01000014">
    <property type="protein sequence ID" value="RWR19790.1"/>
    <property type="molecule type" value="Genomic_DNA"/>
</dbReference>
<comment type="similarity">
    <text evidence="1 8 9">Belongs to the universal ribosomal protein uL11 family.</text>
</comment>
<dbReference type="PANTHER" id="PTHR11661">
    <property type="entry name" value="60S RIBOSOMAL PROTEIN L12"/>
    <property type="match status" value="1"/>
</dbReference>
<feature type="domain" description="Large ribosomal subunit protein uL11 C-terminal" evidence="11">
    <location>
        <begin position="72"/>
        <end position="148"/>
    </location>
</feature>
<dbReference type="InterPro" id="IPR020783">
    <property type="entry name" value="Ribosomal_uL11_C"/>
</dbReference>
<sequence>MAKKVIGQLKLQIKAGQANPSPPVGPALGQRGINIMEFCKAFNARTQELEQGTPTPVVITYYADKSFTFETKTSPASFMLKKAAGLKPVGKRNRPKGSVKPGHETAGTVTVAQIREIAEAKMKDLNANDIEAAMQIILGSAKSAGIEVKG</sequence>
<evidence type="ECO:0000256" key="5">
    <source>
        <dbReference type="ARBA" id="ARBA00022980"/>
    </source>
</evidence>
<evidence type="ECO:0000313" key="17">
    <source>
        <dbReference type="Proteomes" id="UP000284476"/>
    </source>
</evidence>
<dbReference type="Gene3D" id="1.10.10.250">
    <property type="entry name" value="Ribosomal protein L11, C-terminal domain"/>
    <property type="match status" value="1"/>
</dbReference>
<dbReference type="HAMAP" id="MF_00736">
    <property type="entry name" value="Ribosomal_uL11"/>
    <property type="match status" value="1"/>
</dbReference>
<keyword evidence="2 8" id="KW-0488">Methylation</keyword>
<dbReference type="InterPro" id="IPR006519">
    <property type="entry name" value="Ribosomal_uL11_bac-typ"/>
</dbReference>
<keyword evidence="3 8" id="KW-0699">rRNA-binding</keyword>
<dbReference type="CDD" id="cd00349">
    <property type="entry name" value="Ribosomal_L11"/>
    <property type="match status" value="1"/>
</dbReference>
<evidence type="ECO:0000256" key="8">
    <source>
        <dbReference type="HAMAP-Rule" id="MF_00736"/>
    </source>
</evidence>
<dbReference type="InterPro" id="IPR020784">
    <property type="entry name" value="Ribosomal_uL11_N"/>
</dbReference>
<dbReference type="InterPro" id="IPR000911">
    <property type="entry name" value="Ribosomal_uL11"/>
</dbReference>
<dbReference type="Pfam" id="PF00298">
    <property type="entry name" value="Ribosomal_L11"/>
    <property type="match status" value="1"/>
</dbReference>
<comment type="caution">
    <text evidence="14">The sequence shown here is derived from an EMBL/GenBank/DDBJ whole genome shotgun (WGS) entry which is preliminary data.</text>
</comment>
<protein>
    <recommendedName>
        <fullName evidence="8">Large ribosomal subunit protein uL11</fullName>
    </recommendedName>
</protein>
<evidence type="ECO:0000256" key="3">
    <source>
        <dbReference type="ARBA" id="ARBA00022730"/>
    </source>
</evidence>
<accession>A0A443IZK1</accession>
<dbReference type="FunFam" id="3.30.1550.10:FF:000001">
    <property type="entry name" value="50S ribosomal protein L11"/>
    <property type="match status" value="1"/>
</dbReference>
<reference evidence="16 17" key="1">
    <citation type="submission" date="2019-01" db="EMBL/GenBank/DDBJ databases">
        <title>Sinorhodobacter populi sp. nov. isolated from the symptomatic bark tissue of Populus euramericana canker.</title>
        <authorList>
            <person name="Xu G."/>
        </authorList>
    </citation>
    <scope>NUCLEOTIDE SEQUENCE [LARGE SCALE GENOMIC DNA]</scope>
    <source>
        <strain evidence="15 16">07D10-4-3</strain>
        <strain evidence="13 18">2D-5</strain>
        <strain evidence="14 17">SK2B-1</strain>
    </source>
</reference>
<organism evidence="14 17">
    <name type="scientific">Paenirhodobacter populi</name>
    <dbReference type="NCBI Taxonomy" id="2306993"/>
    <lineage>
        <taxon>Bacteria</taxon>
        <taxon>Pseudomonadati</taxon>
        <taxon>Pseudomonadota</taxon>
        <taxon>Alphaproteobacteria</taxon>
        <taxon>Rhodobacterales</taxon>
        <taxon>Rhodobacter group</taxon>
        <taxon>Paenirhodobacter</taxon>
    </lineage>
</organism>
<evidence type="ECO:0000256" key="10">
    <source>
        <dbReference type="RuleBase" id="RU003979"/>
    </source>
</evidence>
<accession>A0A443JH39</accession>
<comment type="subunit">
    <text evidence="8">Part of the ribosomal stalk of the 50S ribosomal subunit. Interacts with L10 and the large rRNA to form the base of the stalk. L10 forms an elongated spine to which L12 dimers bind in a sequential fashion forming a multimeric L10(L12)X complex.</text>
</comment>
<dbReference type="GO" id="GO:0006412">
    <property type="term" value="P:translation"/>
    <property type="evidence" value="ECO:0007669"/>
    <property type="project" value="UniProtKB-UniRule"/>
</dbReference>
<gene>
    <name evidence="8 14" type="primary">rplK</name>
    <name evidence="15" type="ORF">D2T29_07340</name>
    <name evidence="14" type="ORF">D2T30_12535</name>
    <name evidence="13" type="ORF">D2T33_04695</name>
</gene>
<keyword evidence="18" id="KW-1185">Reference proteome</keyword>
<dbReference type="InterPro" id="IPR036796">
    <property type="entry name" value="Ribosomal_uL11_N_sf"/>
</dbReference>
<comment type="subunit">
    <text evidence="7">Part of the ribosomal stalk of the 50S ribosomal subunit. Interacts with L10 and the large rRNA to form the base of the stalk. L10 forms an elongated spine to which 2 L12 dimers bind in a sequential fashion forming a pentameric L10(L12)2(L12)2 complex.</text>
</comment>
<keyword evidence="4 8" id="KW-0694">RNA-binding</keyword>
<name>A0A443JH39_9RHOB</name>
<evidence type="ECO:0000256" key="7">
    <source>
        <dbReference type="ARBA" id="ARBA00062905"/>
    </source>
</evidence>
<dbReference type="EMBL" id="SAUW01000004">
    <property type="protein sequence ID" value="RWR13701.1"/>
    <property type="molecule type" value="Genomic_DNA"/>
</dbReference>
<dbReference type="SUPFAM" id="SSF54747">
    <property type="entry name" value="Ribosomal L11/L12e N-terminal domain"/>
    <property type="match status" value="1"/>
</dbReference>
<comment type="PTM">
    <text evidence="8 10">One or more lysine residues are methylated.</text>
</comment>
<dbReference type="GO" id="GO:0022625">
    <property type="term" value="C:cytosolic large ribosomal subunit"/>
    <property type="evidence" value="ECO:0007669"/>
    <property type="project" value="TreeGrafter"/>
</dbReference>
<dbReference type="GO" id="GO:0003735">
    <property type="term" value="F:structural constituent of ribosome"/>
    <property type="evidence" value="ECO:0007669"/>
    <property type="project" value="InterPro"/>
</dbReference>
<dbReference type="Proteomes" id="UP000285710">
    <property type="component" value="Unassembled WGS sequence"/>
</dbReference>
<dbReference type="Gene3D" id="3.30.1550.10">
    <property type="entry name" value="Ribosomal protein L11/L12, N-terminal domain"/>
    <property type="match status" value="1"/>
</dbReference>
<dbReference type="SUPFAM" id="SSF46906">
    <property type="entry name" value="Ribosomal protein L11, C-terminal domain"/>
    <property type="match status" value="1"/>
</dbReference>
<evidence type="ECO:0000256" key="4">
    <source>
        <dbReference type="ARBA" id="ARBA00022884"/>
    </source>
</evidence>
<dbReference type="EMBL" id="SAUY01000006">
    <property type="protein sequence ID" value="RWR33459.1"/>
    <property type="molecule type" value="Genomic_DNA"/>
</dbReference>
<evidence type="ECO:0000256" key="2">
    <source>
        <dbReference type="ARBA" id="ARBA00022481"/>
    </source>
</evidence>
<feature type="domain" description="Large ribosomal subunit protein uL11 N-terminal" evidence="12">
    <location>
        <begin position="9"/>
        <end position="67"/>
    </location>
</feature>
<dbReference type="RefSeq" id="WP_128180631.1">
    <property type="nucleotide sequence ID" value="NZ_JBHRSO010000050.1"/>
</dbReference>
<proteinExistence type="inferred from homology"/>
<accession>A0A443KL56</accession>
<dbReference type="Pfam" id="PF03946">
    <property type="entry name" value="Ribosomal_L11_N"/>
    <property type="match status" value="1"/>
</dbReference>
<evidence type="ECO:0000259" key="11">
    <source>
        <dbReference type="Pfam" id="PF00298"/>
    </source>
</evidence>
<keyword evidence="5 8" id="KW-0689">Ribosomal protein</keyword>
<evidence type="ECO:0000259" key="12">
    <source>
        <dbReference type="Pfam" id="PF03946"/>
    </source>
</evidence>
<evidence type="ECO:0000256" key="6">
    <source>
        <dbReference type="ARBA" id="ARBA00023274"/>
    </source>
</evidence>
<dbReference type="Proteomes" id="UP000284476">
    <property type="component" value="Unassembled WGS sequence"/>
</dbReference>
<dbReference type="AlphaFoldDB" id="A0A443JH39"/>
<reference evidence="16 17" key="2">
    <citation type="submission" date="2019-01" db="EMBL/GenBank/DDBJ databases">
        <authorList>
            <person name="Li Y."/>
        </authorList>
    </citation>
    <scope>NUCLEOTIDE SEQUENCE [LARGE SCALE GENOMIC DNA]</scope>
    <source>
        <strain evidence="15 16">07D10-4-3</strain>
        <strain evidence="13 18">2D-5</strain>
        <strain evidence="14 17">SK2B-1</strain>
    </source>
</reference>
<keyword evidence="6 8" id="KW-0687">Ribonucleoprotein</keyword>
<evidence type="ECO:0000256" key="9">
    <source>
        <dbReference type="RuleBase" id="RU003978"/>
    </source>
</evidence>
<comment type="function">
    <text evidence="8 10">Forms part of the ribosomal stalk which helps the ribosome interact with GTP-bound translation factors.</text>
</comment>
<dbReference type="NCBIfam" id="TIGR01632">
    <property type="entry name" value="L11_bact"/>
    <property type="match status" value="1"/>
</dbReference>
<dbReference type="Proteomes" id="UP000284451">
    <property type="component" value="Unassembled WGS sequence"/>
</dbReference>
<evidence type="ECO:0000313" key="16">
    <source>
        <dbReference type="Proteomes" id="UP000284451"/>
    </source>
</evidence>
<dbReference type="SMART" id="SM00649">
    <property type="entry name" value="RL11"/>
    <property type="match status" value="1"/>
</dbReference>
<dbReference type="InterPro" id="IPR036769">
    <property type="entry name" value="Ribosomal_uL11_C_sf"/>
</dbReference>
<dbReference type="GO" id="GO:0070180">
    <property type="term" value="F:large ribosomal subunit rRNA binding"/>
    <property type="evidence" value="ECO:0007669"/>
    <property type="project" value="UniProtKB-UniRule"/>
</dbReference>
<evidence type="ECO:0000256" key="1">
    <source>
        <dbReference type="ARBA" id="ARBA00010537"/>
    </source>
</evidence>